<dbReference type="EMBL" id="NBSK02000003">
    <property type="protein sequence ID" value="KAJ0218812.1"/>
    <property type="molecule type" value="Genomic_DNA"/>
</dbReference>
<feature type="domain" description="Reverse transcriptase zinc-binding" evidence="1">
    <location>
        <begin position="109"/>
        <end position="175"/>
    </location>
</feature>
<evidence type="ECO:0000313" key="3">
    <source>
        <dbReference type="Proteomes" id="UP000235145"/>
    </source>
</evidence>
<organism evidence="2 3">
    <name type="scientific">Lactuca sativa</name>
    <name type="common">Garden lettuce</name>
    <dbReference type="NCBI Taxonomy" id="4236"/>
    <lineage>
        <taxon>Eukaryota</taxon>
        <taxon>Viridiplantae</taxon>
        <taxon>Streptophyta</taxon>
        <taxon>Embryophyta</taxon>
        <taxon>Tracheophyta</taxon>
        <taxon>Spermatophyta</taxon>
        <taxon>Magnoliopsida</taxon>
        <taxon>eudicotyledons</taxon>
        <taxon>Gunneridae</taxon>
        <taxon>Pentapetalae</taxon>
        <taxon>asterids</taxon>
        <taxon>campanulids</taxon>
        <taxon>Asterales</taxon>
        <taxon>Asteraceae</taxon>
        <taxon>Cichorioideae</taxon>
        <taxon>Cichorieae</taxon>
        <taxon>Lactucinae</taxon>
        <taxon>Lactuca</taxon>
    </lineage>
</organism>
<accession>A0A9R1W2W8</accession>
<dbReference type="Pfam" id="PF13966">
    <property type="entry name" value="zf-RVT"/>
    <property type="match status" value="1"/>
</dbReference>
<evidence type="ECO:0000259" key="1">
    <source>
        <dbReference type="Pfam" id="PF13966"/>
    </source>
</evidence>
<protein>
    <recommendedName>
        <fullName evidence="1">Reverse transcriptase zinc-binding domain-containing protein</fullName>
    </recommendedName>
</protein>
<dbReference type="Proteomes" id="UP000235145">
    <property type="component" value="Unassembled WGS sequence"/>
</dbReference>
<reference evidence="2 3" key="1">
    <citation type="journal article" date="2017" name="Nat. Commun.">
        <title>Genome assembly with in vitro proximity ligation data and whole-genome triplication in lettuce.</title>
        <authorList>
            <person name="Reyes-Chin-Wo S."/>
            <person name="Wang Z."/>
            <person name="Yang X."/>
            <person name="Kozik A."/>
            <person name="Arikit S."/>
            <person name="Song C."/>
            <person name="Xia L."/>
            <person name="Froenicke L."/>
            <person name="Lavelle D.O."/>
            <person name="Truco M.J."/>
            <person name="Xia R."/>
            <person name="Zhu S."/>
            <person name="Xu C."/>
            <person name="Xu H."/>
            <person name="Xu X."/>
            <person name="Cox K."/>
            <person name="Korf I."/>
            <person name="Meyers B.C."/>
            <person name="Michelmore R.W."/>
        </authorList>
    </citation>
    <scope>NUCLEOTIDE SEQUENCE [LARGE SCALE GENOMIC DNA]</scope>
    <source>
        <strain evidence="3">cv. Salinas</strain>
        <tissue evidence="2">Seedlings</tissue>
    </source>
</reference>
<comment type="caution">
    <text evidence="2">The sequence shown here is derived from an EMBL/GenBank/DDBJ whole genome shotgun (WGS) entry which is preliminary data.</text>
</comment>
<dbReference type="AlphaFoldDB" id="A0A9R1W2W8"/>
<sequence length="215" mass="24427">MVAVVSRVIMKWWWKLRTEPHHLWAQVISSLHNLKEKPDGIYSKKSLTGVWNNIASIKKALGKIEIPIESVLSKQHTTNGETWRCCLSSTGTYEVRDLGHRWDYTTSVMDGQISWLKEVPLKVNCFIWRAKMGRIPVAVELARRGVVLENLTCPMCNEYEEDSNHVLVEYRYARSVCKGVSRWCNVQLGPLHTVKDVLGSISQWGGGGYAKKGEG</sequence>
<proteinExistence type="predicted"/>
<name>A0A9R1W2W8_LACSA</name>
<evidence type="ECO:0000313" key="2">
    <source>
        <dbReference type="EMBL" id="KAJ0218812.1"/>
    </source>
</evidence>
<dbReference type="InterPro" id="IPR026960">
    <property type="entry name" value="RVT-Znf"/>
</dbReference>
<gene>
    <name evidence="2" type="ORF">LSAT_V11C300103860</name>
</gene>
<keyword evidence="3" id="KW-1185">Reference proteome</keyword>